<sequence length="84" mass="9844">MHRLSTCFRRVATLEKHLMAHFQRSTRCLLLITPSNFPPIERTNAADEERHFPTEWREFDFKSPLPRHFCSFPFHGGVDATSDA</sequence>
<reference evidence="1 2" key="1">
    <citation type="submission" date="2021-06" db="EMBL/GenBank/DDBJ databases">
        <title>Caerostris extrusa draft genome.</title>
        <authorList>
            <person name="Kono N."/>
            <person name="Arakawa K."/>
        </authorList>
    </citation>
    <scope>NUCLEOTIDE SEQUENCE [LARGE SCALE GENOMIC DNA]</scope>
</reference>
<proteinExistence type="predicted"/>
<name>A0AAV4QCQ5_CAEEX</name>
<dbReference type="AlphaFoldDB" id="A0AAV4QCQ5"/>
<evidence type="ECO:0000313" key="2">
    <source>
        <dbReference type="Proteomes" id="UP001054945"/>
    </source>
</evidence>
<dbReference type="Proteomes" id="UP001054945">
    <property type="component" value="Unassembled WGS sequence"/>
</dbReference>
<organism evidence="1 2">
    <name type="scientific">Caerostris extrusa</name>
    <name type="common">Bark spider</name>
    <name type="synonym">Caerostris bankana</name>
    <dbReference type="NCBI Taxonomy" id="172846"/>
    <lineage>
        <taxon>Eukaryota</taxon>
        <taxon>Metazoa</taxon>
        <taxon>Ecdysozoa</taxon>
        <taxon>Arthropoda</taxon>
        <taxon>Chelicerata</taxon>
        <taxon>Arachnida</taxon>
        <taxon>Araneae</taxon>
        <taxon>Araneomorphae</taxon>
        <taxon>Entelegynae</taxon>
        <taxon>Araneoidea</taxon>
        <taxon>Araneidae</taxon>
        <taxon>Caerostris</taxon>
    </lineage>
</organism>
<comment type="caution">
    <text evidence="1">The sequence shown here is derived from an EMBL/GenBank/DDBJ whole genome shotgun (WGS) entry which is preliminary data.</text>
</comment>
<accession>A0AAV4QCQ5</accession>
<protein>
    <submittedName>
        <fullName evidence="1">Uncharacterized protein</fullName>
    </submittedName>
</protein>
<dbReference type="EMBL" id="BPLR01005923">
    <property type="protein sequence ID" value="GIY06084.1"/>
    <property type="molecule type" value="Genomic_DNA"/>
</dbReference>
<gene>
    <name evidence="1" type="ORF">CEXT_155961</name>
</gene>
<keyword evidence="2" id="KW-1185">Reference proteome</keyword>
<evidence type="ECO:0000313" key="1">
    <source>
        <dbReference type="EMBL" id="GIY06084.1"/>
    </source>
</evidence>